<sequence>MNNQPTQSPRVGNENGSVAADTETPSCQGCRRRKLRCSRDRPVCNHCQRLDSPCVYDLRKNKPGIKTGVIEGLNRRVEALESTVYNNVQPQDPGSSSESSQIITAFSGLIQELRGLVSSTGRTLPQQAIQTTPPQAQHSTPGAVSLSSPNDVQQPRKRRRVDSCGNPNIELASQLGELGSTSSQLPPPELLEEAINAYFIVVQPWIPILHETRFRSRFYNHEQLPCLTVLLHAIVVAALRFVEPSSQKLSEKDIETWTSRSRSIVLLSAMDGMSVENLQSLTILAFTDMGNGDMSRAWPIIGSLTRTVEYLQLSVEMDDRQQGPLLKPLTSLPPSKNWTQDEERRRVFWSIFNLDRLCSVMTGWNTSLTSDDVRRRLPADGGLWHKEETVLTPYFGIWDRSAAKMGNSIVFLPAHYPSPEQATEPPPETPSTNTTAPKGNDTVDMTTVGAFAYCIEATESLSRVTTYFLQQRINFRDRQEVGNWLTRFKELDLRLVHWKMFLPQKWKDSNISRRPTIINMDPNLTLAHITHNTSMILLHQQIAYPAPQWTGIVRMPSAHSAETCQIAAAETATITHKYLKHAPENSPVNSQFAFCVFLSARALLVHWRYYKTELAPDFWVLVDSLDAFAKRWAGHFSKAKIQTCLAGKYSAQLRALHERCEANPDYSPDVVGYSTDGFITANSEQSPREQDTSLQAIRPDEPAADLLHTSFATGSQNQQLPLDSVQTHLPSHQLNFLPQISPTNQGLEHNSPDELSAISTVLMDQDFMQMDRVISFDDMMFTAQTIDDQGGPFSMNNWTLG</sequence>
<dbReference type="Gene3D" id="4.10.240.10">
    <property type="entry name" value="Zn(2)-C6 fungal-type DNA-binding domain"/>
    <property type="match status" value="1"/>
</dbReference>
<accession>A0A8K0RNM2</accession>
<dbReference type="PANTHER" id="PTHR47338:SF23">
    <property type="entry name" value="ZN(II)2CYS6 TRANSCRIPTION FACTOR (EUROFUNG)"/>
    <property type="match status" value="1"/>
</dbReference>
<proteinExistence type="predicted"/>
<dbReference type="InterPro" id="IPR050815">
    <property type="entry name" value="TF_fung"/>
</dbReference>
<gene>
    <name evidence="8" type="ORF">BKA59DRAFT_303886</name>
</gene>
<dbReference type="InterPro" id="IPR007219">
    <property type="entry name" value="XnlR_reg_dom"/>
</dbReference>
<dbReference type="PANTHER" id="PTHR47338">
    <property type="entry name" value="ZN(II)2CYS6 TRANSCRIPTION FACTOR (EUROFUNG)-RELATED"/>
    <property type="match status" value="1"/>
</dbReference>
<feature type="compositionally biased region" description="Polar residues" evidence="6">
    <location>
        <begin position="138"/>
        <end position="153"/>
    </location>
</feature>
<dbReference type="GO" id="GO:0003677">
    <property type="term" value="F:DNA binding"/>
    <property type="evidence" value="ECO:0007669"/>
    <property type="project" value="InterPro"/>
</dbReference>
<dbReference type="InterPro" id="IPR001138">
    <property type="entry name" value="Zn2Cys6_DnaBD"/>
</dbReference>
<dbReference type="Pfam" id="PF04082">
    <property type="entry name" value="Fungal_trans"/>
    <property type="match status" value="1"/>
</dbReference>
<evidence type="ECO:0000256" key="1">
    <source>
        <dbReference type="ARBA" id="ARBA00004123"/>
    </source>
</evidence>
<evidence type="ECO:0000256" key="5">
    <source>
        <dbReference type="ARBA" id="ARBA00023242"/>
    </source>
</evidence>
<dbReference type="SMART" id="SM00066">
    <property type="entry name" value="GAL4"/>
    <property type="match status" value="1"/>
</dbReference>
<evidence type="ECO:0000256" key="2">
    <source>
        <dbReference type="ARBA" id="ARBA00022723"/>
    </source>
</evidence>
<feature type="region of interest" description="Disordered" evidence="6">
    <location>
        <begin position="1"/>
        <end position="25"/>
    </location>
</feature>
<dbReference type="OrthoDB" id="4456959at2759"/>
<dbReference type="Pfam" id="PF00172">
    <property type="entry name" value="Zn_clus"/>
    <property type="match status" value="1"/>
</dbReference>
<evidence type="ECO:0000259" key="7">
    <source>
        <dbReference type="PROSITE" id="PS50048"/>
    </source>
</evidence>
<dbReference type="CDD" id="cd12148">
    <property type="entry name" value="fungal_TF_MHR"/>
    <property type="match status" value="1"/>
</dbReference>
<dbReference type="GO" id="GO:0006351">
    <property type="term" value="P:DNA-templated transcription"/>
    <property type="evidence" value="ECO:0007669"/>
    <property type="project" value="InterPro"/>
</dbReference>
<dbReference type="PROSITE" id="PS00463">
    <property type="entry name" value="ZN2_CY6_FUNGAL_1"/>
    <property type="match status" value="1"/>
</dbReference>
<dbReference type="GO" id="GO:0000981">
    <property type="term" value="F:DNA-binding transcription factor activity, RNA polymerase II-specific"/>
    <property type="evidence" value="ECO:0007669"/>
    <property type="project" value="InterPro"/>
</dbReference>
<dbReference type="AlphaFoldDB" id="A0A8K0RNM2"/>
<evidence type="ECO:0000313" key="8">
    <source>
        <dbReference type="EMBL" id="KAH7236209.1"/>
    </source>
</evidence>
<keyword evidence="3" id="KW-0805">Transcription regulation</keyword>
<feature type="region of interest" description="Disordered" evidence="6">
    <location>
        <begin position="416"/>
        <end position="441"/>
    </location>
</feature>
<keyword evidence="2" id="KW-0479">Metal-binding</keyword>
<dbReference type="CDD" id="cd00067">
    <property type="entry name" value="GAL4"/>
    <property type="match status" value="1"/>
</dbReference>
<feature type="compositionally biased region" description="Low complexity" evidence="6">
    <location>
        <begin position="128"/>
        <end position="137"/>
    </location>
</feature>
<dbReference type="SUPFAM" id="SSF57701">
    <property type="entry name" value="Zn2/Cys6 DNA-binding domain"/>
    <property type="match status" value="1"/>
</dbReference>
<dbReference type="InterPro" id="IPR036864">
    <property type="entry name" value="Zn2-C6_fun-type_DNA-bd_sf"/>
</dbReference>
<dbReference type="GO" id="GO:0008270">
    <property type="term" value="F:zinc ion binding"/>
    <property type="evidence" value="ECO:0007669"/>
    <property type="project" value="InterPro"/>
</dbReference>
<name>A0A8K0RNM2_9HYPO</name>
<evidence type="ECO:0000256" key="3">
    <source>
        <dbReference type="ARBA" id="ARBA00023015"/>
    </source>
</evidence>
<feature type="domain" description="Zn(2)-C6 fungal-type" evidence="7">
    <location>
        <begin position="26"/>
        <end position="56"/>
    </location>
</feature>
<comment type="caution">
    <text evidence="8">The sequence shown here is derived from an EMBL/GenBank/DDBJ whole genome shotgun (WGS) entry which is preliminary data.</text>
</comment>
<dbReference type="PROSITE" id="PS50048">
    <property type="entry name" value="ZN2_CY6_FUNGAL_2"/>
    <property type="match status" value="1"/>
</dbReference>
<feature type="region of interest" description="Disordered" evidence="6">
    <location>
        <begin position="128"/>
        <end position="166"/>
    </location>
</feature>
<keyword evidence="9" id="KW-1185">Reference proteome</keyword>
<dbReference type="SMART" id="SM00906">
    <property type="entry name" value="Fungal_trans"/>
    <property type="match status" value="1"/>
</dbReference>
<keyword evidence="5" id="KW-0539">Nucleus</keyword>
<protein>
    <submittedName>
        <fullName evidence="8">Fungal-specific transcription factor domain-containing protein</fullName>
    </submittedName>
</protein>
<reference evidence="8" key="1">
    <citation type="journal article" date="2021" name="Nat. Commun.">
        <title>Genetic determinants of endophytism in the Arabidopsis root mycobiome.</title>
        <authorList>
            <person name="Mesny F."/>
            <person name="Miyauchi S."/>
            <person name="Thiergart T."/>
            <person name="Pickel B."/>
            <person name="Atanasova L."/>
            <person name="Karlsson M."/>
            <person name="Huettel B."/>
            <person name="Barry K.W."/>
            <person name="Haridas S."/>
            <person name="Chen C."/>
            <person name="Bauer D."/>
            <person name="Andreopoulos W."/>
            <person name="Pangilinan J."/>
            <person name="LaButti K."/>
            <person name="Riley R."/>
            <person name="Lipzen A."/>
            <person name="Clum A."/>
            <person name="Drula E."/>
            <person name="Henrissat B."/>
            <person name="Kohler A."/>
            <person name="Grigoriev I.V."/>
            <person name="Martin F.M."/>
            <person name="Hacquard S."/>
        </authorList>
    </citation>
    <scope>NUCLEOTIDE SEQUENCE</scope>
    <source>
        <strain evidence="8">MPI-SDFR-AT-0068</strain>
    </source>
</reference>
<dbReference type="GO" id="GO:0005634">
    <property type="term" value="C:nucleus"/>
    <property type="evidence" value="ECO:0007669"/>
    <property type="project" value="UniProtKB-SubCell"/>
</dbReference>
<dbReference type="Proteomes" id="UP000813427">
    <property type="component" value="Unassembled WGS sequence"/>
</dbReference>
<evidence type="ECO:0000256" key="6">
    <source>
        <dbReference type="SAM" id="MobiDB-lite"/>
    </source>
</evidence>
<evidence type="ECO:0000313" key="9">
    <source>
        <dbReference type="Proteomes" id="UP000813427"/>
    </source>
</evidence>
<dbReference type="EMBL" id="JAGPXF010000007">
    <property type="protein sequence ID" value="KAH7236209.1"/>
    <property type="molecule type" value="Genomic_DNA"/>
</dbReference>
<evidence type="ECO:0000256" key="4">
    <source>
        <dbReference type="ARBA" id="ARBA00023163"/>
    </source>
</evidence>
<feature type="compositionally biased region" description="Polar residues" evidence="6">
    <location>
        <begin position="1"/>
        <end position="16"/>
    </location>
</feature>
<comment type="subcellular location">
    <subcellularLocation>
        <location evidence="1">Nucleus</location>
    </subcellularLocation>
</comment>
<keyword evidence="4" id="KW-0804">Transcription</keyword>
<organism evidence="8 9">
    <name type="scientific">Fusarium tricinctum</name>
    <dbReference type="NCBI Taxonomy" id="61284"/>
    <lineage>
        <taxon>Eukaryota</taxon>
        <taxon>Fungi</taxon>
        <taxon>Dikarya</taxon>
        <taxon>Ascomycota</taxon>
        <taxon>Pezizomycotina</taxon>
        <taxon>Sordariomycetes</taxon>
        <taxon>Hypocreomycetidae</taxon>
        <taxon>Hypocreales</taxon>
        <taxon>Nectriaceae</taxon>
        <taxon>Fusarium</taxon>
        <taxon>Fusarium tricinctum species complex</taxon>
    </lineage>
</organism>